<evidence type="ECO:0000256" key="2">
    <source>
        <dbReference type="ARBA" id="ARBA00023004"/>
    </source>
</evidence>
<dbReference type="RefSeq" id="WP_275476531.1">
    <property type="nucleotide sequence ID" value="NZ_CP162940.1"/>
</dbReference>
<evidence type="ECO:0000256" key="1">
    <source>
        <dbReference type="ARBA" id="ARBA00022723"/>
    </source>
</evidence>
<sequence length="282" mass="31924">MTVKDTNPRRLLTKANGYLGAYDYTLNPYVGCVYACNYCYVRALPVARFHEGDWGSYVDVKHIDEASFRRELQLARQRGSVNIFMSSSTDPYQPTEARVHRTRKLLLAMGAEQASLDFLFIQTRSPLVTNDAALIGSLGDKALVSITVETDLEDVRRRFAPYAPPIEVRLRALKTLREHGVRTQVAVAPLLPSSDQFADKLREATEDVVIDDYFLGDGAHGRRSSALHVADLYRPSELKQWYHQEAIDELQRQFAERFGHSHVFLSQDGFLPPKLRWGAGHA</sequence>
<feature type="domain" description="Radical SAM core" evidence="4">
    <location>
        <begin position="27"/>
        <end position="191"/>
    </location>
</feature>
<evidence type="ECO:0000259" key="4">
    <source>
        <dbReference type="Pfam" id="PF04055"/>
    </source>
</evidence>
<evidence type="ECO:0000256" key="3">
    <source>
        <dbReference type="ARBA" id="ARBA00023014"/>
    </source>
</evidence>
<dbReference type="Gene3D" id="3.80.30.30">
    <property type="match status" value="1"/>
</dbReference>
<gene>
    <name evidence="5" type="ORF">KKP3000_004573</name>
</gene>
<dbReference type="Proteomes" id="UP001579974">
    <property type="component" value="Unassembled WGS sequence"/>
</dbReference>
<dbReference type="SFLD" id="SFLDS00029">
    <property type="entry name" value="Radical_SAM"/>
    <property type="match status" value="1"/>
</dbReference>
<dbReference type="InterPro" id="IPR040086">
    <property type="entry name" value="MJ0683-like"/>
</dbReference>
<keyword evidence="1" id="KW-0479">Metal-binding</keyword>
<keyword evidence="3" id="KW-0411">Iron-sulfur</keyword>
<dbReference type="PANTHER" id="PTHR43432:SF3">
    <property type="entry name" value="SLR0285 PROTEIN"/>
    <property type="match status" value="1"/>
</dbReference>
<protein>
    <submittedName>
        <fullName evidence="5">Radical SAM protein</fullName>
    </submittedName>
</protein>
<comment type="caution">
    <text evidence="5">The sequence shown here is derived from an EMBL/GenBank/DDBJ whole genome shotgun (WGS) entry which is preliminary data.</text>
</comment>
<dbReference type="InterPro" id="IPR007197">
    <property type="entry name" value="rSAM"/>
</dbReference>
<dbReference type="SFLD" id="SFLDG01084">
    <property type="entry name" value="Uncharacterised_Radical_SAM_Su"/>
    <property type="match status" value="1"/>
</dbReference>
<dbReference type="InterPro" id="IPR058240">
    <property type="entry name" value="rSAM_sf"/>
</dbReference>
<evidence type="ECO:0000313" key="5">
    <source>
        <dbReference type="EMBL" id="MFB5191071.1"/>
    </source>
</evidence>
<dbReference type="Pfam" id="PF04055">
    <property type="entry name" value="Radical_SAM"/>
    <property type="match status" value="1"/>
</dbReference>
<dbReference type="PANTHER" id="PTHR43432">
    <property type="entry name" value="SLR0285 PROTEIN"/>
    <property type="match status" value="1"/>
</dbReference>
<name>A0ABV5AG63_9BACL</name>
<organism evidence="5 6">
    <name type="scientific">Alicyclobacillus fastidiosus</name>
    <dbReference type="NCBI Taxonomy" id="392011"/>
    <lineage>
        <taxon>Bacteria</taxon>
        <taxon>Bacillati</taxon>
        <taxon>Bacillota</taxon>
        <taxon>Bacilli</taxon>
        <taxon>Bacillales</taxon>
        <taxon>Alicyclobacillaceae</taxon>
        <taxon>Alicyclobacillus</taxon>
    </lineage>
</organism>
<reference evidence="5 6" key="1">
    <citation type="journal article" date="2024" name="Int. J. Mol. Sci.">
        <title>Exploration of Alicyclobacillus spp. Genome in Search of Antibiotic Resistance.</title>
        <authorList>
            <person name="Bucka-Kolendo J."/>
            <person name="Kiousi D.E."/>
            <person name="Dekowska A."/>
            <person name="Mikolajczuk-Szczyrba A."/>
            <person name="Karadedos D.M."/>
            <person name="Michael P."/>
            <person name="Galanis A."/>
            <person name="Sokolowska B."/>
        </authorList>
    </citation>
    <scope>NUCLEOTIDE SEQUENCE [LARGE SCALE GENOMIC DNA]</scope>
    <source>
        <strain evidence="5 6">KKP 3000</strain>
    </source>
</reference>
<keyword evidence="6" id="KW-1185">Reference proteome</keyword>
<dbReference type="EMBL" id="JBDXSU010000009">
    <property type="protein sequence ID" value="MFB5191071.1"/>
    <property type="molecule type" value="Genomic_DNA"/>
</dbReference>
<dbReference type="SUPFAM" id="SSF102114">
    <property type="entry name" value="Radical SAM enzymes"/>
    <property type="match status" value="1"/>
</dbReference>
<dbReference type="CDD" id="cd01335">
    <property type="entry name" value="Radical_SAM"/>
    <property type="match status" value="1"/>
</dbReference>
<proteinExistence type="predicted"/>
<accession>A0ABV5AG63</accession>
<keyword evidence="2" id="KW-0408">Iron</keyword>
<evidence type="ECO:0000313" key="6">
    <source>
        <dbReference type="Proteomes" id="UP001579974"/>
    </source>
</evidence>